<dbReference type="InterPro" id="IPR024384">
    <property type="entry name" value="DUF2742"/>
</dbReference>
<dbReference type="AlphaFoldDB" id="H5TIX1"/>
<dbReference type="RefSeq" id="WP_007237682.1">
    <property type="nucleotide sequence ID" value="NZ_BAFB01000065.1"/>
</dbReference>
<dbReference type="Proteomes" id="UP000005038">
    <property type="component" value="Unassembled WGS sequence"/>
</dbReference>
<reference evidence="1" key="1">
    <citation type="submission" date="2012-02" db="EMBL/GenBank/DDBJ databases">
        <title>Whole genome shotgun sequence of Gordonia otitidis NBRC 100426.</title>
        <authorList>
            <person name="Yoshida I."/>
            <person name="Hosoyama A."/>
            <person name="Tsuchikane K."/>
            <person name="Katsumata H."/>
            <person name="Yamazaki S."/>
            <person name="Fujita N."/>
        </authorList>
    </citation>
    <scope>NUCLEOTIDE SEQUENCE [LARGE SCALE GENOMIC DNA]</scope>
    <source>
        <strain evidence="1">NBRC 100426</strain>
    </source>
</reference>
<proteinExistence type="predicted"/>
<name>H5TIX1_GORO1</name>
<keyword evidence="2" id="KW-1185">Reference proteome</keyword>
<dbReference type="Pfam" id="PF10888">
    <property type="entry name" value="DUF2742"/>
    <property type="match status" value="1"/>
</dbReference>
<dbReference type="EMBL" id="BAFB01000065">
    <property type="protein sequence ID" value="GAB33429.1"/>
    <property type="molecule type" value="Genomic_DNA"/>
</dbReference>
<evidence type="ECO:0000313" key="1">
    <source>
        <dbReference type="EMBL" id="GAB33429.1"/>
    </source>
</evidence>
<sequence length="94" mass="10443">MTSLTYERANNLRYKLIDVELPEGVDRAMFCALLTAGVRGCLEQELDALEDNRNAMKDAALAISQAADWNAVAKRLRDRDAAIRSGAFVERVIT</sequence>
<evidence type="ECO:0000313" key="2">
    <source>
        <dbReference type="Proteomes" id="UP000005038"/>
    </source>
</evidence>
<comment type="caution">
    <text evidence="1">The sequence shown here is derived from an EMBL/GenBank/DDBJ whole genome shotgun (WGS) entry which is preliminary data.</text>
</comment>
<protein>
    <submittedName>
        <fullName evidence="1">3-oxoadipate enol-lactonase</fullName>
    </submittedName>
</protein>
<gene>
    <name evidence="1" type="ORF">GOOTI_065_00340</name>
</gene>
<dbReference type="OrthoDB" id="4376018at2"/>
<organism evidence="1 2">
    <name type="scientific">Gordonia otitidis (strain DSM 44809 / CCUG 52243 / JCM 12355 / NBRC 100426 / IFM 10032)</name>
    <dbReference type="NCBI Taxonomy" id="1108044"/>
    <lineage>
        <taxon>Bacteria</taxon>
        <taxon>Bacillati</taxon>
        <taxon>Actinomycetota</taxon>
        <taxon>Actinomycetes</taxon>
        <taxon>Mycobacteriales</taxon>
        <taxon>Gordoniaceae</taxon>
        <taxon>Gordonia</taxon>
    </lineage>
</organism>
<dbReference type="STRING" id="1108044.GOOTI_065_00340"/>
<accession>H5TIX1</accession>